<dbReference type="OrthoDB" id="4823987at2"/>
<dbReference type="InterPro" id="IPR025246">
    <property type="entry name" value="IS30-like_HTH"/>
</dbReference>
<name>A0A0F2TFX9_STRR3</name>
<comment type="caution">
    <text evidence="3">The sequence shown here is derived from an EMBL/GenBank/DDBJ whole genome shotgun (WGS) entry which is preliminary data.</text>
</comment>
<evidence type="ECO:0000259" key="2">
    <source>
        <dbReference type="SMART" id="SM00347"/>
    </source>
</evidence>
<evidence type="ECO:0000313" key="4">
    <source>
        <dbReference type="Proteomes" id="UP000033699"/>
    </source>
</evidence>
<dbReference type="PANTHER" id="PTHR10948">
    <property type="entry name" value="TRANSPOSASE"/>
    <property type="match status" value="1"/>
</dbReference>
<organism evidence="3 4">
    <name type="scientific">Streptomyces rubellomurinus (strain ATCC 31215)</name>
    <dbReference type="NCBI Taxonomy" id="359131"/>
    <lineage>
        <taxon>Bacteria</taxon>
        <taxon>Bacillati</taxon>
        <taxon>Actinomycetota</taxon>
        <taxon>Actinomycetes</taxon>
        <taxon>Kitasatosporales</taxon>
        <taxon>Streptomycetaceae</taxon>
        <taxon>Streptomyces</taxon>
    </lineage>
</organism>
<evidence type="ECO:0000313" key="3">
    <source>
        <dbReference type="EMBL" id="KJS62138.1"/>
    </source>
</evidence>
<dbReference type="InterPro" id="IPR000835">
    <property type="entry name" value="HTH_MarR-typ"/>
</dbReference>
<dbReference type="GO" id="GO:0003700">
    <property type="term" value="F:DNA-binding transcription factor activity"/>
    <property type="evidence" value="ECO:0007669"/>
    <property type="project" value="InterPro"/>
</dbReference>
<dbReference type="InterPro" id="IPR036388">
    <property type="entry name" value="WH-like_DNA-bd_sf"/>
</dbReference>
<feature type="domain" description="HTH marR-type" evidence="2">
    <location>
        <begin position="97"/>
        <end position="196"/>
    </location>
</feature>
<proteinExistence type="predicted"/>
<evidence type="ECO:0000256" key="1">
    <source>
        <dbReference type="SAM" id="MobiDB-lite"/>
    </source>
</evidence>
<dbReference type="Gene3D" id="1.10.10.10">
    <property type="entry name" value="Winged helix-like DNA-binding domain superfamily/Winged helix DNA-binding domain"/>
    <property type="match status" value="1"/>
</dbReference>
<dbReference type="RefSeq" id="WP_045694571.1">
    <property type="nucleotide sequence ID" value="NZ_JZKH01000016.1"/>
</dbReference>
<dbReference type="EMBL" id="JZKH01000016">
    <property type="protein sequence ID" value="KJS62138.1"/>
    <property type="molecule type" value="Genomic_DNA"/>
</dbReference>
<dbReference type="GO" id="GO:0032196">
    <property type="term" value="P:transposition"/>
    <property type="evidence" value="ECO:0007669"/>
    <property type="project" value="TreeGrafter"/>
</dbReference>
<dbReference type="GO" id="GO:0004803">
    <property type="term" value="F:transposase activity"/>
    <property type="evidence" value="ECO:0007669"/>
    <property type="project" value="TreeGrafter"/>
</dbReference>
<dbReference type="Pfam" id="PF12802">
    <property type="entry name" value="MarR_2"/>
    <property type="match status" value="1"/>
</dbReference>
<dbReference type="SUPFAM" id="SSF46785">
    <property type="entry name" value="Winged helix' DNA-binding domain"/>
    <property type="match status" value="1"/>
</dbReference>
<dbReference type="PATRIC" id="fig|359131.3.peg.1843"/>
<dbReference type="InterPro" id="IPR036390">
    <property type="entry name" value="WH_DNA-bd_sf"/>
</dbReference>
<dbReference type="SMART" id="SM00347">
    <property type="entry name" value="HTH_MARR"/>
    <property type="match status" value="1"/>
</dbReference>
<reference evidence="3 4" key="1">
    <citation type="submission" date="2015-02" db="EMBL/GenBank/DDBJ databases">
        <authorList>
            <person name="Ju K.-S."/>
            <person name="Doroghazi J.R."/>
            <person name="Metcalf W."/>
        </authorList>
    </citation>
    <scope>NUCLEOTIDE SEQUENCE [LARGE SCALE GENOMIC DNA]</scope>
    <source>
        <strain evidence="3 4">ATCC 31215</strain>
    </source>
</reference>
<keyword evidence="4" id="KW-1185">Reference proteome</keyword>
<dbReference type="Pfam" id="PF13936">
    <property type="entry name" value="HTH_38"/>
    <property type="match status" value="1"/>
</dbReference>
<dbReference type="InterPro" id="IPR051917">
    <property type="entry name" value="Transposase-Integrase"/>
</dbReference>
<gene>
    <name evidence="3" type="ORF">VM95_10615</name>
</gene>
<protein>
    <recommendedName>
        <fullName evidence="2">HTH marR-type domain-containing protein</fullName>
    </recommendedName>
</protein>
<dbReference type="PANTHER" id="PTHR10948:SF23">
    <property type="entry name" value="TRANSPOSASE INSI FOR INSERTION SEQUENCE ELEMENT IS30A-RELATED"/>
    <property type="match status" value="1"/>
</dbReference>
<dbReference type="GO" id="GO:0005829">
    <property type="term" value="C:cytosol"/>
    <property type="evidence" value="ECO:0007669"/>
    <property type="project" value="TreeGrafter"/>
</dbReference>
<dbReference type="Proteomes" id="UP000033699">
    <property type="component" value="Unassembled WGS sequence"/>
</dbReference>
<dbReference type="AlphaFoldDB" id="A0A0F2TFX9"/>
<accession>A0A0F2TFX9</accession>
<feature type="region of interest" description="Disordered" evidence="1">
    <location>
        <begin position="232"/>
        <end position="259"/>
    </location>
</feature>
<sequence length="259" mass="27865">MPGRRLTRADRQQIAAGLAQRLSYADIARRLKRPASTVSREVTRNGGPARYRAELAQLATTRRARRRPQPPAPVRRTVEQLGPDPAATAAFVTDLTTALVETGLPRTAARVMACLFTSETGSRTATEMAQHLRVSAATVSHAVRLLEGQELIRRGRDDGGRRHRYVLDDKAGLRTVAASVAANQRFAATALRGAELFGAETAAGSRLALAGRFLERLGDDLIRSAEKHWRDVVGDTSAHPPGGGRPPASAGLDRDSDTP</sequence>